<evidence type="ECO:0000313" key="2">
    <source>
        <dbReference type="Proteomes" id="UP001516023"/>
    </source>
</evidence>
<dbReference type="Gene3D" id="3.40.50.720">
    <property type="entry name" value="NAD(P)-binding Rossmann-like Domain"/>
    <property type="match status" value="1"/>
</dbReference>
<protein>
    <submittedName>
        <fullName evidence="1">Uncharacterized protein</fullName>
    </submittedName>
</protein>
<comment type="caution">
    <text evidence="1">The sequence shown here is derived from an EMBL/GenBank/DDBJ whole genome shotgun (WGS) entry which is preliminary data.</text>
</comment>
<reference evidence="1 2" key="1">
    <citation type="journal article" date="2020" name="G3 (Bethesda)">
        <title>Improved Reference Genome for Cyclotella cryptica CCMP332, a Model for Cell Wall Morphogenesis, Salinity Adaptation, and Lipid Production in Diatoms (Bacillariophyta).</title>
        <authorList>
            <person name="Roberts W.R."/>
            <person name="Downey K.M."/>
            <person name="Ruck E.C."/>
            <person name="Traller J.C."/>
            <person name="Alverson A.J."/>
        </authorList>
    </citation>
    <scope>NUCLEOTIDE SEQUENCE [LARGE SCALE GENOMIC DNA]</scope>
    <source>
        <strain evidence="1 2">CCMP332</strain>
    </source>
</reference>
<dbReference type="AlphaFoldDB" id="A0ABD3PMV5"/>
<evidence type="ECO:0000313" key="1">
    <source>
        <dbReference type="EMBL" id="KAL3789343.1"/>
    </source>
</evidence>
<name>A0ABD3PMV5_9STRA</name>
<dbReference type="Proteomes" id="UP001516023">
    <property type="component" value="Unassembled WGS sequence"/>
</dbReference>
<keyword evidence="2" id="KW-1185">Reference proteome</keyword>
<accession>A0ABD3PMV5</accession>
<gene>
    <name evidence="1" type="ORF">HJC23_006497</name>
</gene>
<dbReference type="EMBL" id="JABMIG020000142">
    <property type="protein sequence ID" value="KAL3789343.1"/>
    <property type="molecule type" value="Genomic_DNA"/>
</dbReference>
<organism evidence="1 2">
    <name type="scientific">Cyclotella cryptica</name>
    <dbReference type="NCBI Taxonomy" id="29204"/>
    <lineage>
        <taxon>Eukaryota</taxon>
        <taxon>Sar</taxon>
        <taxon>Stramenopiles</taxon>
        <taxon>Ochrophyta</taxon>
        <taxon>Bacillariophyta</taxon>
        <taxon>Coscinodiscophyceae</taxon>
        <taxon>Thalassiosirophycidae</taxon>
        <taxon>Stephanodiscales</taxon>
        <taxon>Stephanodiscaceae</taxon>
        <taxon>Cyclotella</taxon>
    </lineage>
</organism>
<sequence length="588" mass="66438">MQYRPVGDSPAIFNIGSGDMSTLSSLAEEIDQLSNDGSVDFNGKHAVVKSVIDVEQSSAARSASLDSKEYLGWSSKTSLQDGAASTLAWHLDRALPFFPPSASDGEPRPLDGEDILSRRGLASCSHRDDPTCLREAHTSYPCASECSTKTCVPSVFDGVLELSREVTEDCETVLYTVSLGYDVKKLHLQTQYSDGQEQKKNNDPTLCTIAFVPTESRLVESVIAKVPASAIEKMNLDLSENSDYETKLKKLSGHLVHQGWILIFVDGATQPLTAEDIFMPKLSPRRLFHPSVRRAMFVDENFSSTPLPEDALFLASEMLRGKLKKRTVMGPNERGKKVKYKLPEEPPRTAVLMVAPTRNLPKADSHHMPLKEITLHLIREVGGSEDDPEPKEVRVQREFYEKARSLINSFELRSLDNVSRHRIEIKDFIRSRWVLHDLKEEEGHQLRCEWYREHVRWNTHLDQLSFAYVMARRELTRKVITEQPLQTEVEKVSLLQIVIDATSDAKEWHPIFSGEGNTLPIHHSQIAPEVIPQNLQDQHEVTEVSPDSAALDDGTNTFYVRIMSDERMMEARKAWIKARKDKLKGPKM</sequence>
<proteinExistence type="predicted"/>